<dbReference type="GO" id="GO:0043565">
    <property type="term" value="F:sequence-specific DNA binding"/>
    <property type="evidence" value="ECO:0007669"/>
    <property type="project" value="InterPro"/>
</dbReference>
<keyword evidence="2 5" id="KW-0238">DNA-binding</keyword>
<dbReference type="Gene3D" id="1.10.10.60">
    <property type="entry name" value="Homeodomain-like"/>
    <property type="match status" value="1"/>
</dbReference>
<keyword evidence="6" id="KW-1185">Reference proteome</keyword>
<dbReference type="InterPro" id="IPR009057">
    <property type="entry name" value="Homeodomain-like_sf"/>
</dbReference>
<evidence type="ECO:0000256" key="1">
    <source>
        <dbReference type="ARBA" id="ARBA00023015"/>
    </source>
</evidence>
<sequence>MTQRKTQGEIMKQAEFIRSAGLEDLLGIGLFVSTDINMVDYDHVKSNFRSDFTSILLIQQGKMLGTLDRDVYELEPNNLLLIPPHTMKKSVAVDSTCIASGLNFTFDFLVEIGISATKIELYDYFTSKYSPHWKLSPAEAQLMLSHFRQLAARMEELKDRLPFAKEKLQHTFLLFLYELAALSTIHTELKNPAVSRKESLVIRFTNLVQAHFRNQRNLQQYAEQLFVTAKYLTETVKEYTGKSAGEIIDDYVVLEAKLLLDNPKLSIAEITEILHFSDQSFFGKYFKRHTGYSPKAFRALSQ</sequence>
<dbReference type="InterPro" id="IPR037923">
    <property type="entry name" value="HTH-like"/>
</dbReference>
<feature type="domain" description="HTH araC/xylS-type" evidence="4">
    <location>
        <begin position="202"/>
        <end position="300"/>
    </location>
</feature>
<evidence type="ECO:0000313" key="5">
    <source>
        <dbReference type="EMBL" id="SJZ64453.1"/>
    </source>
</evidence>
<reference evidence="6" key="1">
    <citation type="submission" date="2017-02" db="EMBL/GenBank/DDBJ databases">
        <authorList>
            <person name="Varghese N."/>
            <person name="Submissions S."/>
        </authorList>
    </citation>
    <scope>NUCLEOTIDE SEQUENCE [LARGE SCALE GENOMIC DNA]</scope>
    <source>
        <strain evidence="6">DSM 22224</strain>
    </source>
</reference>
<accession>A0A1T4MBT3</accession>
<evidence type="ECO:0000259" key="4">
    <source>
        <dbReference type="PROSITE" id="PS01124"/>
    </source>
</evidence>
<dbReference type="SMART" id="SM00342">
    <property type="entry name" value="HTH_ARAC"/>
    <property type="match status" value="1"/>
</dbReference>
<name>A0A1T4MBT3_9BACT</name>
<protein>
    <submittedName>
        <fullName evidence="5">AraC-type DNA-binding protein</fullName>
    </submittedName>
</protein>
<dbReference type="EMBL" id="FUWZ01000001">
    <property type="protein sequence ID" value="SJZ64453.1"/>
    <property type="molecule type" value="Genomic_DNA"/>
</dbReference>
<dbReference type="RefSeq" id="WP_078667671.1">
    <property type="nucleotide sequence ID" value="NZ_FUWZ01000001.1"/>
</dbReference>
<dbReference type="SUPFAM" id="SSF46689">
    <property type="entry name" value="Homeodomain-like"/>
    <property type="match status" value="1"/>
</dbReference>
<dbReference type="AlphaFoldDB" id="A0A1T4MBT3"/>
<dbReference type="InterPro" id="IPR018060">
    <property type="entry name" value="HTH_AraC"/>
</dbReference>
<dbReference type="GO" id="GO:0003700">
    <property type="term" value="F:DNA-binding transcription factor activity"/>
    <property type="evidence" value="ECO:0007669"/>
    <property type="project" value="InterPro"/>
</dbReference>
<dbReference type="STRING" id="634771.SAMN04488128_1011045"/>
<dbReference type="PANTHER" id="PTHR43280:SF32">
    <property type="entry name" value="TRANSCRIPTIONAL REGULATORY PROTEIN"/>
    <property type="match status" value="1"/>
</dbReference>
<keyword evidence="1" id="KW-0805">Transcription regulation</keyword>
<evidence type="ECO:0000256" key="2">
    <source>
        <dbReference type="ARBA" id="ARBA00023125"/>
    </source>
</evidence>
<evidence type="ECO:0000256" key="3">
    <source>
        <dbReference type="ARBA" id="ARBA00023163"/>
    </source>
</evidence>
<dbReference type="PROSITE" id="PS01124">
    <property type="entry name" value="HTH_ARAC_FAMILY_2"/>
    <property type="match status" value="1"/>
</dbReference>
<evidence type="ECO:0000313" key="6">
    <source>
        <dbReference type="Proteomes" id="UP000190367"/>
    </source>
</evidence>
<keyword evidence="3" id="KW-0804">Transcription</keyword>
<dbReference type="PANTHER" id="PTHR43280">
    <property type="entry name" value="ARAC-FAMILY TRANSCRIPTIONAL REGULATOR"/>
    <property type="match status" value="1"/>
</dbReference>
<organism evidence="5 6">
    <name type="scientific">Chitinophaga eiseniae</name>
    <dbReference type="NCBI Taxonomy" id="634771"/>
    <lineage>
        <taxon>Bacteria</taxon>
        <taxon>Pseudomonadati</taxon>
        <taxon>Bacteroidota</taxon>
        <taxon>Chitinophagia</taxon>
        <taxon>Chitinophagales</taxon>
        <taxon>Chitinophagaceae</taxon>
        <taxon>Chitinophaga</taxon>
    </lineage>
</organism>
<dbReference type="Pfam" id="PF12833">
    <property type="entry name" value="HTH_18"/>
    <property type="match status" value="1"/>
</dbReference>
<dbReference type="OrthoDB" id="1007667at2"/>
<proteinExistence type="predicted"/>
<gene>
    <name evidence="5" type="ORF">SAMN04488128_1011045</name>
</gene>
<dbReference type="Proteomes" id="UP000190367">
    <property type="component" value="Unassembled WGS sequence"/>
</dbReference>
<dbReference type="SUPFAM" id="SSF51215">
    <property type="entry name" value="Regulatory protein AraC"/>
    <property type="match status" value="1"/>
</dbReference>